<dbReference type="EMBL" id="JACYXC010000001">
    <property type="protein sequence ID" value="MBH5337106.1"/>
    <property type="molecule type" value="Genomic_DNA"/>
</dbReference>
<dbReference type="Proteomes" id="UP000807371">
    <property type="component" value="Unassembled WGS sequence"/>
</dbReference>
<reference evidence="1 2" key="1">
    <citation type="submission" date="2020-09" db="EMBL/GenBank/DDBJ databases">
        <title>Biosynthesis of the nuclear factor of activated T cells inhibitor NFAT-133 and its congeners in Streptomyces pactum.</title>
        <authorList>
            <person name="Zhou W."/>
            <person name="Posri P."/>
            <person name="Abugrain M.E."/>
            <person name="Weisberg A.J."/>
            <person name="Chang J.H."/>
            <person name="Mahmud T."/>
        </authorList>
    </citation>
    <scope>NUCLEOTIDE SEQUENCE [LARGE SCALE GENOMIC DNA]</scope>
    <source>
        <strain evidence="1 2">ATCC 27456</strain>
    </source>
</reference>
<evidence type="ECO:0000313" key="1">
    <source>
        <dbReference type="EMBL" id="MBH5337106.1"/>
    </source>
</evidence>
<organism evidence="1 2">
    <name type="scientific">Streptomyces pactum</name>
    <dbReference type="NCBI Taxonomy" id="68249"/>
    <lineage>
        <taxon>Bacteria</taxon>
        <taxon>Bacillati</taxon>
        <taxon>Actinomycetota</taxon>
        <taxon>Actinomycetes</taxon>
        <taxon>Kitasatosporales</taxon>
        <taxon>Streptomycetaceae</taxon>
        <taxon>Streptomyces</taxon>
    </lineage>
</organism>
<proteinExistence type="predicted"/>
<accession>A0ABS0NPH1</accession>
<name>A0ABS0NPH1_9ACTN</name>
<gene>
    <name evidence="1" type="ORF">IHE55_21000</name>
</gene>
<dbReference type="InterPro" id="IPR007995">
    <property type="entry name" value="DUF742"/>
</dbReference>
<dbReference type="PANTHER" id="PTHR36221:SF1">
    <property type="entry name" value="DUF742 DOMAIN-CONTAINING PROTEIN"/>
    <property type="match status" value="1"/>
</dbReference>
<dbReference type="Pfam" id="PF05331">
    <property type="entry name" value="DUF742"/>
    <property type="match status" value="1"/>
</dbReference>
<dbReference type="PANTHER" id="PTHR36221">
    <property type="entry name" value="DUF742 DOMAIN-CONTAINING PROTEIN"/>
    <property type="match status" value="1"/>
</dbReference>
<comment type="caution">
    <text evidence="1">The sequence shown here is derived from an EMBL/GenBank/DDBJ whole genome shotgun (WGS) entry which is preliminary data.</text>
</comment>
<protein>
    <submittedName>
        <fullName evidence="1">DUF742 domain-containing protein</fullName>
    </submittedName>
</protein>
<sequence>MTPARQTRPLVPAYMALGGRAEPGRNTLDSVSLLSAAVDRVPPGLDPARHRIVELLCGGPLSLAEVAAHVRLPVGVVKVLVSDLIDEGRLRARAPVPRAEQLDAHLLERVLSGLRAIQGE</sequence>
<keyword evidence="2" id="KW-1185">Reference proteome</keyword>
<dbReference type="RefSeq" id="WP_197990439.1">
    <property type="nucleotide sequence ID" value="NZ_JACYXC010000001.1"/>
</dbReference>
<evidence type="ECO:0000313" key="2">
    <source>
        <dbReference type="Proteomes" id="UP000807371"/>
    </source>
</evidence>